<comment type="caution">
    <text evidence="2">The sequence shown here is derived from an EMBL/GenBank/DDBJ whole genome shotgun (WGS) entry which is preliminary data.</text>
</comment>
<accession>A0A4R5UDK2</accession>
<feature type="region of interest" description="Disordered" evidence="1">
    <location>
        <begin position="62"/>
        <end position="81"/>
    </location>
</feature>
<dbReference type="EMBL" id="SMTG01000002">
    <property type="protein sequence ID" value="TDK33251.1"/>
    <property type="molecule type" value="Genomic_DNA"/>
</dbReference>
<evidence type="ECO:0000256" key="1">
    <source>
        <dbReference type="SAM" id="MobiDB-lite"/>
    </source>
</evidence>
<dbReference type="Proteomes" id="UP000295543">
    <property type="component" value="Unassembled WGS sequence"/>
</dbReference>
<reference evidence="2 3" key="1">
    <citation type="submission" date="2019-03" db="EMBL/GenBank/DDBJ databases">
        <title>Luteimonas zhaokaii sp.nov., isolated from the rectal contents of Plateau pika in Yushu, Qinghai Province, China.</title>
        <authorList>
            <person name="Zhang G."/>
        </authorList>
    </citation>
    <scope>NUCLEOTIDE SEQUENCE [LARGE SCALE GENOMIC DNA]</scope>
    <source>
        <strain evidence="2 3">THG-MD21</strain>
    </source>
</reference>
<evidence type="ECO:0000313" key="3">
    <source>
        <dbReference type="Proteomes" id="UP000295543"/>
    </source>
</evidence>
<keyword evidence="3" id="KW-1185">Reference proteome</keyword>
<protein>
    <submittedName>
        <fullName evidence="2">Uncharacterized protein</fullName>
    </submittedName>
</protein>
<name>A0A4R5UDK2_9GAMM</name>
<dbReference type="AlphaFoldDB" id="A0A4R5UDK2"/>
<sequence>MSTPKSPTPQSDTRHLFAGGRKPNERGASLTSDRIADDLATFRKSGGKIEVLGNTRTLTKIDVPPAAPATPVPAPKKRRAG</sequence>
<feature type="compositionally biased region" description="Polar residues" evidence="1">
    <location>
        <begin position="1"/>
        <end position="11"/>
    </location>
</feature>
<dbReference type="RefSeq" id="WP_055248327.1">
    <property type="nucleotide sequence ID" value="NZ_SMTG01000002.1"/>
</dbReference>
<gene>
    <name evidence="2" type="ORF">E2F49_04245</name>
</gene>
<dbReference type="OrthoDB" id="6028411at2"/>
<organism evidence="2 3">
    <name type="scientific">Luteimonas terrae</name>
    <dbReference type="NCBI Taxonomy" id="1530191"/>
    <lineage>
        <taxon>Bacteria</taxon>
        <taxon>Pseudomonadati</taxon>
        <taxon>Pseudomonadota</taxon>
        <taxon>Gammaproteobacteria</taxon>
        <taxon>Lysobacterales</taxon>
        <taxon>Lysobacteraceae</taxon>
        <taxon>Luteimonas</taxon>
    </lineage>
</organism>
<proteinExistence type="predicted"/>
<feature type="compositionally biased region" description="Pro residues" evidence="1">
    <location>
        <begin position="65"/>
        <end position="74"/>
    </location>
</feature>
<evidence type="ECO:0000313" key="2">
    <source>
        <dbReference type="EMBL" id="TDK33251.1"/>
    </source>
</evidence>
<feature type="region of interest" description="Disordered" evidence="1">
    <location>
        <begin position="1"/>
        <end position="30"/>
    </location>
</feature>